<evidence type="ECO:0000259" key="2">
    <source>
        <dbReference type="PROSITE" id="PS50206"/>
    </source>
</evidence>
<feature type="signal peptide" evidence="1">
    <location>
        <begin position="1"/>
        <end position="21"/>
    </location>
</feature>
<evidence type="ECO:0000313" key="4">
    <source>
        <dbReference type="Proteomes" id="UP001216390"/>
    </source>
</evidence>
<protein>
    <submittedName>
        <fullName evidence="3">Rhodanese-like domain-containing protein</fullName>
    </submittedName>
</protein>
<dbReference type="InterPro" id="IPR036873">
    <property type="entry name" value="Rhodanese-like_dom_sf"/>
</dbReference>
<proteinExistence type="predicted"/>
<dbReference type="KEGG" id="ima:PO878_04790"/>
<sequence length="152" mass="15858">MRLRQGALVVVAVLAAACGSADDPDAAATDTPSASTSTTVGDRAVLLAPTEFSEYLEATPTAPLVNVHVPYEGHLAGTDDFVPFDEIAEWDGLPEDRSAPIALYCRSGNMSAEAAEALGAMGYEEVIDLEGGMNAWTDAGYELLTEPPPSAR</sequence>
<keyword evidence="4" id="KW-1185">Reference proteome</keyword>
<feature type="chain" id="PRO_5041960271" evidence="1">
    <location>
        <begin position="22"/>
        <end position="152"/>
    </location>
</feature>
<name>A0AAE9Y7A8_9ACTN</name>
<evidence type="ECO:0000256" key="1">
    <source>
        <dbReference type="SAM" id="SignalP"/>
    </source>
</evidence>
<gene>
    <name evidence="3" type="ORF">PO878_04790</name>
</gene>
<reference evidence="3" key="1">
    <citation type="submission" date="2023-01" db="EMBL/GenBank/DDBJ databases">
        <title>The diversity of Class Acidimicrobiia in South China Sea sediment environments and the proposal of Iamia marina sp. nov., a novel species of the genus Iamia.</title>
        <authorList>
            <person name="He Y."/>
            <person name="Tian X."/>
        </authorList>
    </citation>
    <scope>NUCLEOTIDE SEQUENCE</scope>
    <source>
        <strain evidence="3">DSM 19957</strain>
    </source>
</reference>
<dbReference type="InterPro" id="IPR001763">
    <property type="entry name" value="Rhodanese-like_dom"/>
</dbReference>
<dbReference type="SUPFAM" id="SSF52821">
    <property type="entry name" value="Rhodanese/Cell cycle control phosphatase"/>
    <property type="match status" value="1"/>
</dbReference>
<dbReference type="SMART" id="SM00450">
    <property type="entry name" value="RHOD"/>
    <property type="match status" value="1"/>
</dbReference>
<evidence type="ECO:0000313" key="3">
    <source>
        <dbReference type="EMBL" id="WCO68040.1"/>
    </source>
</evidence>
<organism evidence="3 4">
    <name type="scientific">Iamia majanohamensis</name>
    <dbReference type="NCBI Taxonomy" id="467976"/>
    <lineage>
        <taxon>Bacteria</taxon>
        <taxon>Bacillati</taxon>
        <taxon>Actinomycetota</taxon>
        <taxon>Acidimicrobiia</taxon>
        <taxon>Acidimicrobiales</taxon>
        <taxon>Iamiaceae</taxon>
        <taxon>Iamia</taxon>
    </lineage>
</organism>
<keyword evidence="1" id="KW-0732">Signal</keyword>
<dbReference type="PROSITE" id="PS51257">
    <property type="entry name" value="PROKAR_LIPOPROTEIN"/>
    <property type="match status" value="1"/>
</dbReference>
<dbReference type="AlphaFoldDB" id="A0AAE9Y7A8"/>
<dbReference type="CDD" id="cd00158">
    <property type="entry name" value="RHOD"/>
    <property type="match status" value="1"/>
</dbReference>
<dbReference type="Proteomes" id="UP001216390">
    <property type="component" value="Chromosome"/>
</dbReference>
<dbReference type="RefSeq" id="WP_272737557.1">
    <property type="nucleotide sequence ID" value="NZ_CP116942.1"/>
</dbReference>
<dbReference type="PROSITE" id="PS50206">
    <property type="entry name" value="RHODANESE_3"/>
    <property type="match status" value="1"/>
</dbReference>
<dbReference type="Pfam" id="PF00581">
    <property type="entry name" value="Rhodanese"/>
    <property type="match status" value="1"/>
</dbReference>
<dbReference type="Gene3D" id="3.40.250.10">
    <property type="entry name" value="Rhodanese-like domain"/>
    <property type="match status" value="1"/>
</dbReference>
<accession>A0AAE9Y7A8</accession>
<dbReference type="EMBL" id="CP116942">
    <property type="protein sequence ID" value="WCO68040.1"/>
    <property type="molecule type" value="Genomic_DNA"/>
</dbReference>
<feature type="domain" description="Rhodanese" evidence="2">
    <location>
        <begin position="81"/>
        <end position="145"/>
    </location>
</feature>